<dbReference type="InterPro" id="IPR003593">
    <property type="entry name" value="AAA+_ATPase"/>
</dbReference>
<dbReference type="RefSeq" id="WP_185165343.1">
    <property type="nucleotide sequence ID" value="NZ_JACKWY010000012.1"/>
</dbReference>
<dbReference type="GO" id="GO:0005524">
    <property type="term" value="F:ATP binding"/>
    <property type="evidence" value="ECO:0007669"/>
    <property type="project" value="UniProtKB-KW"/>
</dbReference>
<evidence type="ECO:0000313" key="4">
    <source>
        <dbReference type="EMBL" id="MBB6716178.1"/>
    </source>
</evidence>
<feature type="domain" description="AAA+ ATPase" evidence="3">
    <location>
        <begin position="137"/>
        <end position="286"/>
    </location>
</feature>
<evidence type="ECO:0000256" key="2">
    <source>
        <dbReference type="ARBA" id="ARBA00022840"/>
    </source>
</evidence>
<evidence type="ECO:0000259" key="3">
    <source>
        <dbReference type="SMART" id="SM00382"/>
    </source>
</evidence>
<evidence type="ECO:0000313" key="5">
    <source>
        <dbReference type="Proteomes" id="UP000585258"/>
    </source>
</evidence>
<reference evidence="4 5" key="1">
    <citation type="submission" date="2020-08" db="EMBL/GenBank/DDBJ databases">
        <title>Clostridia isolated from Swiss meat.</title>
        <authorList>
            <person name="Wambui J."/>
            <person name="Stevens M.J.A."/>
            <person name="Stephan R."/>
        </authorList>
    </citation>
    <scope>NUCLEOTIDE SEQUENCE [LARGE SCALE GENOMIC DNA]</scope>
    <source>
        <strain evidence="4 5">CM001</strain>
    </source>
</reference>
<comment type="caution">
    <text evidence="4">The sequence shown here is derived from an EMBL/GenBank/DDBJ whole genome shotgun (WGS) entry which is preliminary data.</text>
</comment>
<keyword evidence="1" id="KW-0547">Nucleotide-binding</keyword>
<dbReference type="InterPro" id="IPR045735">
    <property type="entry name" value="Spore_III_AA_AAA+_ATPase"/>
</dbReference>
<keyword evidence="2" id="KW-0067">ATP-binding</keyword>
<organism evidence="4 5">
    <name type="scientific">Clostridium gasigenes</name>
    <dbReference type="NCBI Taxonomy" id="94869"/>
    <lineage>
        <taxon>Bacteria</taxon>
        <taxon>Bacillati</taxon>
        <taxon>Bacillota</taxon>
        <taxon>Clostridia</taxon>
        <taxon>Eubacteriales</taxon>
        <taxon>Clostridiaceae</taxon>
        <taxon>Clostridium</taxon>
    </lineage>
</organism>
<dbReference type="EMBL" id="JACKWY010000012">
    <property type="protein sequence ID" value="MBB6716178.1"/>
    <property type="molecule type" value="Genomic_DNA"/>
</dbReference>
<proteinExistence type="predicted"/>
<dbReference type="Proteomes" id="UP000585258">
    <property type="component" value="Unassembled WGS sequence"/>
</dbReference>
<evidence type="ECO:0000256" key="1">
    <source>
        <dbReference type="ARBA" id="ARBA00022741"/>
    </source>
</evidence>
<dbReference type="PANTHER" id="PTHR20953:SF3">
    <property type="entry name" value="P-LOOP CONTAINING NUCLEOSIDE TRIPHOSPHATE HYDROLASES SUPERFAMILY PROTEIN"/>
    <property type="match status" value="1"/>
</dbReference>
<dbReference type="InterPro" id="IPR027417">
    <property type="entry name" value="P-loop_NTPase"/>
</dbReference>
<accession>A0A7X0VSQ9</accession>
<name>A0A7X0VSQ9_9CLOT</name>
<dbReference type="PANTHER" id="PTHR20953">
    <property type="entry name" value="KINASE-RELATED"/>
    <property type="match status" value="1"/>
</dbReference>
<gene>
    <name evidence="4" type="primary">spoIIIAA</name>
    <name evidence="4" type="ORF">H7E68_15850</name>
</gene>
<dbReference type="AlphaFoldDB" id="A0A7X0VSQ9"/>
<dbReference type="Gene3D" id="3.40.50.300">
    <property type="entry name" value="P-loop containing nucleotide triphosphate hydrolases"/>
    <property type="match status" value="1"/>
</dbReference>
<dbReference type="NCBIfam" id="TIGR02858">
    <property type="entry name" value="spore_III_AA"/>
    <property type="match status" value="1"/>
</dbReference>
<sequence>MIYEDEILKVLPLKISSEIRGYFQSDKIQEIRIKVGKPIILNSFKGERMLKYTVTAEDIKQILVKISNYSLYAYEEEIKQGYITIKGGHRIGIAGECVIVGGIIRTIKNISSLNIRICREVIGSSNEVMKYIVENNRVYNTLIVSPPKCGKTTILRDIARNVSYGMNIINLSGKKVSIIDERSEIAACFNGVPQMDVGVRTDVLDNCLKREGMLMAIRSLSPEVLICDEIGTKGDIEALLMAFNSGVNVVVTLHGFSIDDIYKRKVFKELLDNSILDRIVILSNKNGVGTIENMYAVGLGGEVKCLK</sequence>
<dbReference type="Pfam" id="PF19568">
    <property type="entry name" value="Spore_III_AA"/>
    <property type="match status" value="1"/>
</dbReference>
<dbReference type="SMART" id="SM00382">
    <property type="entry name" value="AAA"/>
    <property type="match status" value="1"/>
</dbReference>
<dbReference type="InterPro" id="IPR014217">
    <property type="entry name" value="Spore_III_AA"/>
</dbReference>
<dbReference type="SUPFAM" id="SSF52540">
    <property type="entry name" value="P-loop containing nucleoside triphosphate hydrolases"/>
    <property type="match status" value="1"/>
</dbReference>
<protein>
    <submittedName>
        <fullName evidence="4">Stage III sporulation protein AA</fullName>
    </submittedName>
</protein>